<dbReference type="EMBL" id="JAAWWB010000001">
    <property type="protein sequence ID" value="KAG6793988.1"/>
    <property type="molecule type" value="Genomic_DNA"/>
</dbReference>
<comment type="caution">
    <text evidence="1">The sequence shown here is derived from an EMBL/GenBank/DDBJ whole genome shotgun (WGS) entry which is preliminary data.</text>
</comment>
<protein>
    <submittedName>
        <fullName evidence="1">Uncharacterized protein</fullName>
    </submittedName>
</protein>
<organism evidence="1 2">
    <name type="scientific">Populus tomentosa</name>
    <name type="common">Chinese white poplar</name>
    <dbReference type="NCBI Taxonomy" id="118781"/>
    <lineage>
        <taxon>Eukaryota</taxon>
        <taxon>Viridiplantae</taxon>
        <taxon>Streptophyta</taxon>
        <taxon>Embryophyta</taxon>
        <taxon>Tracheophyta</taxon>
        <taxon>Spermatophyta</taxon>
        <taxon>Magnoliopsida</taxon>
        <taxon>eudicotyledons</taxon>
        <taxon>Gunneridae</taxon>
        <taxon>Pentapetalae</taxon>
        <taxon>rosids</taxon>
        <taxon>fabids</taxon>
        <taxon>Malpighiales</taxon>
        <taxon>Salicaceae</taxon>
        <taxon>Saliceae</taxon>
        <taxon>Populus</taxon>
    </lineage>
</organism>
<sequence length="95" mass="10555">MSLEAIELHLHLHLLFLPAFTEIYMTLLEGKIAESTLLGIPMGKSDGLTVKLWYVINAIDLLRISMQFGSDEDLSGCVGQCSNRPEIAWAAAYCR</sequence>
<keyword evidence="2" id="KW-1185">Reference proteome</keyword>
<accession>A0A8X8DL28</accession>
<dbReference type="Proteomes" id="UP000886885">
    <property type="component" value="Chromosome 1A"/>
</dbReference>
<reference evidence="1" key="1">
    <citation type="journal article" date="2020" name="bioRxiv">
        <title>Hybrid origin of Populus tomentosa Carr. identified through genome sequencing and phylogenomic analysis.</title>
        <authorList>
            <person name="An X."/>
            <person name="Gao K."/>
            <person name="Chen Z."/>
            <person name="Li J."/>
            <person name="Yang X."/>
            <person name="Yang X."/>
            <person name="Zhou J."/>
            <person name="Guo T."/>
            <person name="Zhao T."/>
            <person name="Huang S."/>
            <person name="Miao D."/>
            <person name="Khan W.U."/>
            <person name="Rao P."/>
            <person name="Ye M."/>
            <person name="Lei B."/>
            <person name="Liao W."/>
            <person name="Wang J."/>
            <person name="Ji L."/>
            <person name="Li Y."/>
            <person name="Guo B."/>
            <person name="Mustafa N.S."/>
            <person name="Li S."/>
            <person name="Yun Q."/>
            <person name="Keller S.R."/>
            <person name="Mao J."/>
            <person name="Zhang R."/>
            <person name="Strauss S.H."/>
        </authorList>
    </citation>
    <scope>NUCLEOTIDE SEQUENCE</scope>
    <source>
        <strain evidence="1">GM15</strain>
        <tissue evidence="1">Leaf</tissue>
    </source>
</reference>
<dbReference type="OrthoDB" id="1572276at2759"/>
<proteinExistence type="predicted"/>
<evidence type="ECO:0000313" key="2">
    <source>
        <dbReference type="Proteomes" id="UP000886885"/>
    </source>
</evidence>
<name>A0A8X8DL28_POPTO</name>
<dbReference type="AlphaFoldDB" id="A0A8X8DL28"/>
<gene>
    <name evidence="1" type="ORF">POTOM_003215</name>
</gene>
<evidence type="ECO:0000313" key="1">
    <source>
        <dbReference type="EMBL" id="KAG6793988.1"/>
    </source>
</evidence>